<keyword evidence="1" id="KW-0732">Signal</keyword>
<sequence length="140" mass="14999">MFSINKQTRLPCILHLLLIYAHISSVESYDGQARLTSNVGLDRPIPEGTEVTLTCSAGSPTGGGVLRILRRPAGGEGMDGFEDLANFATRVVRVSAERPDIAATFVVSRKDDGAVFICGDVETLGFQSQTPSASKTMRIQ</sequence>
<feature type="signal peptide" evidence="1">
    <location>
        <begin position="1"/>
        <end position="28"/>
    </location>
</feature>
<evidence type="ECO:0000313" key="3">
    <source>
        <dbReference type="WBParaSite" id="MCU_008352-RB"/>
    </source>
</evidence>
<name>A0A5K3FGV5_MESCO</name>
<proteinExistence type="predicted"/>
<feature type="chain" id="PRO_5043207560" evidence="1">
    <location>
        <begin position="29"/>
        <end position="140"/>
    </location>
</feature>
<dbReference type="AlphaFoldDB" id="A0A5K3FGV5"/>
<dbReference type="WBParaSite" id="MCU_008352-RB">
    <property type="protein sequence ID" value="MCU_008352-RB"/>
    <property type="gene ID" value="MCU_008352"/>
</dbReference>
<evidence type="ECO:0000256" key="1">
    <source>
        <dbReference type="SAM" id="SignalP"/>
    </source>
</evidence>
<organism evidence="2">
    <name type="scientific">Mesocestoides corti</name>
    <name type="common">Flatworm</name>
    <dbReference type="NCBI Taxonomy" id="53468"/>
    <lineage>
        <taxon>Eukaryota</taxon>
        <taxon>Metazoa</taxon>
        <taxon>Spiralia</taxon>
        <taxon>Lophotrochozoa</taxon>
        <taxon>Platyhelminthes</taxon>
        <taxon>Cestoda</taxon>
        <taxon>Eucestoda</taxon>
        <taxon>Cyclophyllidea</taxon>
        <taxon>Mesocestoididae</taxon>
        <taxon>Mesocestoides</taxon>
    </lineage>
</organism>
<accession>A0A5K3FGV5</accession>
<evidence type="ECO:0000313" key="2">
    <source>
        <dbReference type="WBParaSite" id="MCU_008352-RA"/>
    </source>
</evidence>
<reference evidence="2 3" key="1">
    <citation type="submission" date="2019-11" db="UniProtKB">
        <authorList>
            <consortium name="WormBaseParasite"/>
        </authorList>
    </citation>
    <scope>IDENTIFICATION</scope>
</reference>
<dbReference type="WBParaSite" id="MCU_008352-RA">
    <property type="protein sequence ID" value="MCU_008352-RA"/>
    <property type="gene ID" value="MCU_008352"/>
</dbReference>
<protein>
    <submittedName>
        <fullName evidence="2 3">Ig-like domain-containing protein</fullName>
    </submittedName>
</protein>